<evidence type="ECO:0000313" key="3">
    <source>
        <dbReference type="Proteomes" id="UP001396334"/>
    </source>
</evidence>
<dbReference type="Proteomes" id="UP001396334">
    <property type="component" value="Unassembled WGS sequence"/>
</dbReference>
<organism evidence="2 3">
    <name type="scientific">Hibiscus sabdariffa</name>
    <name type="common">roselle</name>
    <dbReference type="NCBI Taxonomy" id="183260"/>
    <lineage>
        <taxon>Eukaryota</taxon>
        <taxon>Viridiplantae</taxon>
        <taxon>Streptophyta</taxon>
        <taxon>Embryophyta</taxon>
        <taxon>Tracheophyta</taxon>
        <taxon>Spermatophyta</taxon>
        <taxon>Magnoliopsida</taxon>
        <taxon>eudicotyledons</taxon>
        <taxon>Gunneridae</taxon>
        <taxon>Pentapetalae</taxon>
        <taxon>rosids</taxon>
        <taxon>malvids</taxon>
        <taxon>Malvales</taxon>
        <taxon>Malvaceae</taxon>
        <taxon>Malvoideae</taxon>
        <taxon>Hibiscus</taxon>
    </lineage>
</organism>
<dbReference type="PANTHER" id="PTHR48196:SF1">
    <property type="entry name" value="DUF630 DOMAIN-CONTAINING PROTEIN"/>
    <property type="match status" value="1"/>
</dbReference>
<reference evidence="2 3" key="1">
    <citation type="journal article" date="2024" name="G3 (Bethesda)">
        <title>Genome assembly of Hibiscus sabdariffa L. provides insights into metabolisms of medicinal natural products.</title>
        <authorList>
            <person name="Kim T."/>
        </authorList>
    </citation>
    <scope>NUCLEOTIDE SEQUENCE [LARGE SCALE GENOMIC DNA]</scope>
    <source>
        <strain evidence="2">TK-2024</strain>
        <tissue evidence="2">Old leaves</tissue>
    </source>
</reference>
<gene>
    <name evidence="2" type="ORF">V6N11_064519</name>
</gene>
<protein>
    <submittedName>
        <fullName evidence="2">Uncharacterized protein</fullName>
    </submittedName>
</protein>
<name>A0ABR2A3G0_9ROSI</name>
<evidence type="ECO:0000256" key="1">
    <source>
        <dbReference type="SAM" id="MobiDB-lite"/>
    </source>
</evidence>
<accession>A0ABR2A3G0</accession>
<sequence length="166" mass="18500">MITLLGEYGIGAYFTVCTNILNYVSSRCKPMLSFSLGLAFPVLEPKSADEISVVLRRFGDEQSTLLDQFERLSFEIHLNQAILARSLSEPSVSKRSHFCSQFQAPPPPELAAKGRSRRGRRGSGFCRVLKKLVRPILGRKGNGGKKPVADPKNPLSWKAFSRSLRF</sequence>
<evidence type="ECO:0000313" key="2">
    <source>
        <dbReference type="EMBL" id="KAK8487540.1"/>
    </source>
</evidence>
<proteinExistence type="predicted"/>
<dbReference type="PANTHER" id="PTHR48196">
    <property type="entry name" value="DUF630 DOMAIN-CONTAINING PROTEIN"/>
    <property type="match status" value="1"/>
</dbReference>
<feature type="region of interest" description="Disordered" evidence="1">
    <location>
        <begin position="98"/>
        <end position="121"/>
    </location>
</feature>
<keyword evidence="3" id="KW-1185">Reference proteome</keyword>
<dbReference type="EMBL" id="JBBPBN010000389">
    <property type="protein sequence ID" value="KAK8487540.1"/>
    <property type="molecule type" value="Genomic_DNA"/>
</dbReference>
<comment type="caution">
    <text evidence="2">The sequence shown here is derived from an EMBL/GenBank/DDBJ whole genome shotgun (WGS) entry which is preliminary data.</text>
</comment>